<dbReference type="GO" id="GO:0006508">
    <property type="term" value="P:proteolysis"/>
    <property type="evidence" value="ECO:0007669"/>
    <property type="project" value="InterPro"/>
</dbReference>
<dbReference type="InterPro" id="IPR001461">
    <property type="entry name" value="Aspartic_peptidase_A1"/>
</dbReference>
<name>A0A7S0QIA8_9CRYP</name>
<dbReference type="InterPro" id="IPR021109">
    <property type="entry name" value="Peptidase_aspartic_dom_sf"/>
</dbReference>
<evidence type="ECO:0000256" key="1">
    <source>
        <dbReference type="ARBA" id="ARBA00007447"/>
    </source>
</evidence>
<feature type="domain" description="Peptidase A1" evidence="3">
    <location>
        <begin position="413"/>
        <end position="530"/>
    </location>
</feature>
<dbReference type="PROSITE" id="PS51767">
    <property type="entry name" value="PEPTIDASE_A1"/>
    <property type="match status" value="2"/>
</dbReference>
<dbReference type="Gene3D" id="2.40.70.10">
    <property type="entry name" value="Acid Proteases"/>
    <property type="match status" value="3"/>
</dbReference>
<dbReference type="Pfam" id="PF00026">
    <property type="entry name" value="Asp"/>
    <property type="match status" value="2"/>
</dbReference>
<dbReference type="PANTHER" id="PTHR47966">
    <property type="entry name" value="BETA-SITE APP-CLEAVING ENZYME, ISOFORM A-RELATED"/>
    <property type="match status" value="1"/>
</dbReference>
<accession>A0A7S0QIA8</accession>
<dbReference type="PANTHER" id="PTHR47966:SF51">
    <property type="entry name" value="BETA-SITE APP-CLEAVING ENZYME, ISOFORM A-RELATED"/>
    <property type="match status" value="1"/>
</dbReference>
<dbReference type="CDD" id="cd05471">
    <property type="entry name" value="pepsin_like"/>
    <property type="match status" value="1"/>
</dbReference>
<proteinExistence type="inferred from homology"/>
<comment type="similarity">
    <text evidence="1">Belongs to the peptidase A1 family.</text>
</comment>
<dbReference type="PROSITE" id="PS00141">
    <property type="entry name" value="ASP_PROTEASE"/>
    <property type="match status" value="1"/>
</dbReference>
<dbReference type="AlphaFoldDB" id="A0A7S0QIA8"/>
<dbReference type="EMBL" id="HBEZ01017810">
    <property type="protein sequence ID" value="CAD8632140.1"/>
    <property type="molecule type" value="Transcribed_RNA"/>
</dbReference>
<reference evidence="4" key="1">
    <citation type="submission" date="2021-01" db="EMBL/GenBank/DDBJ databases">
        <authorList>
            <person name="Corre E."/>
            <person name="Pelletier E."/>
            <person name="Niang G."/>
            <person name="Scheremetjew M."/>
            <person name="Finn R."/>
            <person name="Kale V."/>
            <person name="Holt S."/>
            <person name="Cochrane G."/>
            <person name="Meng A."/>
            <person name="Brown T."/>
            <person name="Cohen L."/>
        </authorList>
    </citation>
    <scope>NUCLEOTIDE SEQUENCE</scope>
    <source>
        <strain evidence="4">CCAP979/52</strain>
    </source>
</reference>
<organism evidence="4">
    <name type="scientific">Cryptomonas curvata</name>
    <dbReference type="NCBI Taxonomy" id="233186"/>
    <lineage>
        <taxon>Eukaryota</taxon>
        <taxon>Cryptophyceae</taxon>
        <taxon>Cryptomonadales</taxon>
        <taxon>Cryptomonadaceae</taxon>
        <taxon>Cryptomonas</taxon>
    </lineage>
</organism>
<dbReference type="InterPro" id="IPR033121">
    <property type="entry name" value="PEPTIDASE_A1"/>
</dbReference>
<keyword evidence="2" id="KW-0732">Signal</keyword>
<evidence type="ECO:0000313" key="4">
    <source>
        <dbReference type="EMBL" id="CAD8632140.1"/>
    </source>
</evidence>
<sequence>MNLSPNLCVLLCLVQFSIIDGGEVLELNGGSTVFMANTTRPFHPSKSLSFAHVLFLGFDLTYADSAGLRGYIAQDIVQLGRYYAKTKFGCITKCDSSDFNGIDGILGLGMPDAALASIPEPLLFAISDETGDPANQYILKRRIFTILSDNNAAELHVGGFDPHAISEGMHFMKCTSNVEYSVPISSLTFDGHELLNFGTAAQAHGRTTIPGILDSGTSCLVIPDSYNSGLFLEKPYSKLMNVMRRKVPFYITIGGRQFEIPYSSWWLDANDSPCVQPTPPGFEGILLGDVIFRSLAVMFDLTHPQVPIIGLAPRNPMYRLVDRSCGHMNDFKGCVEDQVGGGGMEKIRMEKRRGTPRRRVNKYLRRADAQLSWLQHRVAADTADSLDVPRLSPTGGDRLLTKVPVDFYEQTQYFVNLSIGTPRQVRTVILDTGSSVLGIFCDPPPKGHGPHGHIYLPHFIPAGMLQTAAVALGPSQAQEMPVYAAAALGAAACLLAMAVRLRRAAAAASPVVGAGLDRHPYSAQPSASSA</sequence>
<gene>
    <name evidence="4" type="ORF">CCUR1050_LOCUS9820</name>
</gene>
<evidence type="ECO:0000256" key="2">
    <source>
        <dbReference type="SAM" id="SignalP"/>
    </source>
</evidence>
<feature type="signal peptide" evidence="2">
    <location>
        <begin position="1"/>
        <end position="21"/>
    </location>
</feature>
<feature type="domain" description="Peptidase A1" evidence="3">
    <location>
        <begin position="10"/>
        <end position="312"/>
    </location>
</feature>
<dbReference type="InterPro" id="IPR034164">
    <property type="entry name" value="Pepsin-like_dom"/>
</dbReference>
<evidence type="ECO:0000259" key="3">
    <source>
        <dbReference type="PROSITE" id="PS51767"/>
    </source>
</evidence>
<protein>
    <recommendedName>
        <fullName evidence="3">Peptidase A1 domain-containing protein</fullName>
    </recommendedName>
</protein>
<dbReference type="SUPFAM" id="SSF50630">
    <property type="entry name" value="Acid proteases"/>
    <property type="match status" value="2"/>
</dbReference>
<feature type="chain" id="PRO_5031185572" description="Peptidase A1 domain-containing protein" evidence="2">
    <location>
        <begin position="22"/>
        <end position="530"/>
    </location>
</feature>
<dbReference type="GO" id="GO:0004190">
    <property type="term" value="F:aspartic-type endopeptidase activity"/>
    <property type="evidence" value="ECO:0007669"/>
    <property type="project" value="InterPro"/>
</dbReference>
<dbReference type="InterPro" id="IPR001969">
    <property type="entry name" value="Aspartic_peptidase_AS"/>
</dbReference>